<dbReference type="OrthoDB" id="3367156at2"/>
<keyword evidence="1" id="KW-0472">Membrane</keyword>
<evidence type="ECO:0000256" key="1">
    <source>
        <dbReference type="SAM" id="Phobius"/>
    </source>
</evidence>
<keyword evidence="1" id="KW-0812">Transmembrane</keyword>
<dbReference type="RefSeq" id="WP_091197432.1">
    <property type="nucleotide sequence ID" value="NZ_LT594324.1"/>
</dbReference>
<sequence length="349" mass="37223">MTDLDQRIASVLRERAEGEIDTHRLLNRSRARGRRRQARRRVATGGALALVGVLGVVGVTGTDITGLPGRLPWTATTPTVAPPVPPRAAGVPGAAQRPDLVGADPQVLHFGVDPAKGRYLGWEVSGQIESVRFDAGGGRAVTVEVARSTAAFDERGIEGWPVDVVQDTTFDGSIQRVAPSSGSPGYVTWWRPANGLYARASMTGEDPFALTRAITALRWDEARRCGGPLRLTALPVGSRVDRCSVDVSSFPGTVNVVVNLYRGTSGMMFVRLQYNAGIVGKRTDSNRTVGGRPAYLYPQGDELELLGLPKAHLVASFGRPMEGFTEADATTVLAGAQVAKDPGDPETWE</sequence>
<gene>
    <name evidence="2" type="ORF">GA0070621_3703</name>
</gene>
<evidence type="ECO:0000313" key="2">
    <source>
        <dbReference type="EMBL" id="SBT50312.1"/>
    </source>
</evidence>
<feature type="transmembrane region" description="Helical" evidence="1">
    <location>
        <begin position="42"/>
        <end position="61"/>
    </location>
</feature>
<proteinExistence type="predicted"/>
<accession>A0A1A9A1K4</accession>
<keyword evidence="1" id="KW-1133">Transmembrane helix</keyword>
<dbReference type="Proteomes" id="UP000198765">
    <property type="component" value="Chromosome I"/>
</dbReference>
<keyword evidence="3" id="KW-1185">Reference proteome</keyword>
<reference evidence="2 3" key="1">
    <citation type="submission" date="2016-06" db="EMBL/GenBank/DDBJ databases">
        <authorList>
            <person name="Kjaerup R.B."/>
            <person name="Dalgaard T.S."/>
            <person name="Juul-Madsen H.R."/>
        </authorList>
    </citation>
    <scope>NUCLEOTIDE SEQUENCE [LARGE SCALE GENOMIC DNA]</scope>
    <source>
        <strain evidence="2 3">DSM 45248</strain>
    </source>
</reference>
<name>A0A1A9A1K4_9ACTN</name>
<organism evidence="2 3">
    <name type="scientific">Micromonospora narathiwatensis</name>
    <dbReference type="NCBI Taxonomy" id="299146"/>
    <lineage>
        <taxon>Bacteria</taxon>
        <taxon>Bacillati</taxon>
        <taxon>Actinomycetota</taxon>
        <taxon>Actinomycetes</taxon>
        <taxon>Micromonosporales</taxon>
        <taxon>Micromonosporaceae</taxon>
        <taxon>Micromonospora</taxon>
    </lineage>
</organism>
<protein>
    <submittedName>
        <fullName evidence="2">Uncharacterized protein</fullName>
    </submittedName>
</protein>
<dbReference type="PATRIC" id="fig|299146.4.peg.3837"/>
<dbReference type="EMBL" id="LT594324">
    <property type="protein sequence ID" value="SBT50312.1"/>
    <property type="molecule type" value="Genomic_DNA"/>
</dbReference>
<evidence type="ECO:0000313" key="3">
    <source>
        <dbReference type="Proteomes" id="UP000198765"/>
    </source>
</evidence>
<dbReference type="AlphaFoldDB" id="A0A1A9A1K4"/>